<dbReference type="Pfam" id="PF13917">
    <property type="entry name" value="zf-CCHC_3"/>
    <property type="match status" value="1"/>
</dbReference>
<name>A0AA40ETN4_9PEZI</name>
<sequence>MWRRGGPSKATPANVHLTLTARHYSYECKASAQERPYIPRPSRTQQLFNPKLQPKLTNAVPDDIEKKKGVADQILAQKEAERARKRELERDEEEEPSIRGSPPPQRRHRSPSYDSVSSISTRSPSPAPRRSPSPPRRERVSRDRELSPRGPPVRPRSLSPEERYSREPSGSPEKDYPRHRRSPSPRRSRSPRRHRDFDHDHEPEPAPGHAPYGREAEHGSHRRRGYSRSRSRSPVRSPPRRDGRGRGGGPRNQYRDREDFHPRERNALPPQEQQQRQPPRPPRERSLSPFLYTIQATTLSFFRDLLKRIQTVGPKDTWASAIPNSSSSASFSLLASSSSSLSLSLIPSTIAAPSNIPPASLSSLSLLPFLLSSANFFFSASRSLTILAMALSVLMLSTSILALSSLFKSQFGFFGWSLKRSMPFSADWAASRAAWRLISSSRSAACSSRVGASRERVGGASKPSFGPLVEGS</sequence>
<feature type="compositionally biased region" description="Basic and acidic residues" evidence="1">
    <location>
        <begin position="135"/>
        <end position="147"/>
    </location>
</feature>
<evidence type="ECO:0000313" key="3">
    <source>
        <dbReference type="EMBL" id="KAK0745237.1"/>
    </source>
</evidence>
<feature type="compositionally biased region" description="Pro residues" evidence="1">
    <location>
        <begin position="125"/>
        <end position="134"/>
    </location>
</feature>
<keyword evidence="4" id="KW-1185">Reference proteome</keyword>
<evidence type="ECO:0000313" key="4">
    <source>
        <dbReference type="Proteomes" id="UP001172159"/>
    </source>
</evidence>
<feature type="compositionally biased region" description="Basic residues" evidence="1">
    <location>
        <begin position="220"/>
        <end position="233"/>
    </location>
</feature>
<reference evidence="3" key="1">
    <citation type="submission" date="2023-06" db="EMBL/GenBank/DDBJ databases">
        <title>Genome-scale phylogeny and comparative genomics of the fungal order Sordariales.</title>
        <authorList>
            <consortium name="Lawrence Berkeley National Laboratory"/>
            <person name="Hensen N."/>
            <person name="Bonometti L."/>
            <person name="Westerberg I."/>
            <person name="Brannstrom I.O."/>
            <person name="Guillou S."/>
            <person name="Cros-Aarteil S."/>
            <person name="Calhoun S."/>
            <person name="Haridas S."/>
            <person name="Kuo A."/>
            <person name="Mondo S."/>
            <person name="Pangilinan J."/>
            <person name="Riley R."/>
            <person name="Labutti K."/>
            <person name="Andreopoulos B."/>
            <person name="Lipzen A."/>
            <person name="Chen C."/>
            <person name="Yanf M."/>
            <person name="Daum C."/>
            <person name="Ng V."/>
            <person name="Clum A."/>
            <person name="Steindorff A."/>
            <person name="Ohm R."/>
            <person name="Martin F."/>
            <person name="Silar P."/>
            <person name="Natvig D."/>
            <person name="Lalanne C."/>
            <person name="Gautier V."/>
            <person name="Ament-Velasquez S.L."/>
            <person name="Kruys A."/>
            <person name="Hutchinson M.I."/>
            <person name="Powell A.J."/>
            <person name="Barry K."/>
            <person name="Miller A.N."/>
            <person name="Grigoriev I.V."/>
            <person name="Debuchy R."/>
            <person name="Gladieux P."/>
            <person name="Thoren M.H."/>
            <person name="Johannesson H."/>
        </authorList>
    </citation>
    <scope>NUCLEOTIDE SEQUENCE</scope>
    <source>
        <strain evidence="3">CBS 540.89</strain>
    </source>
</reference>
<keyword evidence="2" id="KW-0812">Transmembrane</keyword>
<dbReference type="EMBL" id="JAUKTV010000002">
    <property type="protein sequence ID" value="KAK0745237.1"/>
    <property type="molecule type" value="Genomic_DNA"/>
</dbReference>
<comment type="caution">
    <text evidence="3">The sequence shown here is derived from an EMBL/GenBank/DDBJ whole genome shotgun (WGS) entry which is preliminary data.</text>
</comment>
<dbReference type="Proteomes" id="UP001172159">
    <property type="component" value="Unassembled WGS sequence"/>
</dbReference>
<dbReference type="AlphaFoldDB" id="A0AA40ETN4"/>
<evidence type="ECO:0000256" key="1">
    <source>
        <dbReference type="SAM" id="MobiDB-lite"/>
    </source>
</evidence>
<accession>A0AA40ETN4</accession>
<proteinExistence type="predicted"/>
<feature type="compositionally biased region" description="Basic and acidic residues" evidence="1">
    <location>
        <begin position="78"/>
        <end position="89"/>
    </location>
</feature>
<feature type="transmembrane region" description="Helical" evidence="2">
    <location>
        <begin position="384"/>
        <end position="407"/>
    </location>
</feature>
<keyword evidence="2" id="KW-0472">Membrane</keyword>
<evidence type="ECO:0000256" key="2">
    <source>
        <dbReference type="SAM" id="Phobius"/>
    </source>
</evidence>
<gene>
    <name evidence="3" type="ORF">B0T21DRAFT_399456</name>
</gene>
<keyword evidence="2" id="KW-1133">Transmembrane helix</keyword>
<feature type="compositionally biased region" description="Basic and acidic residues" evidence="1">
    <location>
        <begin position="195"/>
        <end position="204"/>
    </location>
</feature>
<feature type="compositionally biased region" description="Basic residues" evidence="1">
    <location>
        <begin position="177"/>
        <end position="194"/>
    </location>
</feature>
<organism evidence="3 4">
    <name type="scientific">Apiosordaria backusii</name>
    <dbReference type="NCBI Taxonomy" id="314023"/>
    <lineage>
        <taxon>Eukaryota</taxon>
        <taxon>Fungi</taxon>
        <taxon>Dikarya</taxon>
        <taxon>Ascomycota</taxon>
        <taxon>Pezizomycotina</taxon>
        <taxon>Sordariomycetes</taxon>
        <taxon>Sordariomycetidae</taxon>
        <taxon>Sordariales</taxon>
        <taxon>Lasiosphaeriaceae</taxon>
        <taxon>Apiosordaria</taxon>
    </lineage>
</organism>
<feature type="region of interest" description="Disordered" evidence="1">
    <location>
        <begin position="451"/>
        <end position="472"/>
    </location>
</feature>
<feature type="compositionally biased region" description="Basic and acidic residues" evidence="1">
    <location>
        <begin position="159"/>
        <end position="176"/>
    </location>
</feature>
<feature type="region of interest" description="Disordered" evidence="1">
    <location>
        <begin position="32"/>
        <end position="287"/>
    </location>
</feature>
<protein>
    <submittedName>
        <fullName evidence="3">Uncharacterized protein</fullName>
    </submittedName>
</protein>
<feature type="compositionally biased region" description="Basic and acidic residues" evidence="1">
    <location>
        <begin position="253"/>
        <end position="266"/>
    </location>
</feature>